<protein>
    <submittedName>
        <fullName evidence="1">Uncharacterized protein</fullName>
    </submittedName>
</protein>
<keyword evidence="2" id="KW-1185">Reference proteome</keyword>
<comment type="caution">
    <text evidence="1">The sequence shown here is derived from an EMBL/GenBank/DDBJ whole genome shotgun (WGS) entry which is preliminary data.</text>
</comment>
<name>A0ACC2D1Q0_DIPCM</name>
<organism evidence="1 2">
    <name type="scientific">Diphasiastrum complanatum</name>
    <name type="common">Issler's clubmoss</name>
    <name type="synonym">Lycopodium complanatum</name>
    <dbReference type="NCBI Taxonomy" id="34168"/>
    <lineage>
        <taxon>Eukaryota</taxon>
        <taxon>Viridiplantae</taxon>
        <taxon>Streptophyta</taxon>
        <taxon>Embryophyta</taxon>
        <taxon>Tracheophyta</taxon>
        <taxon>Lycopodiopsida</taxon>
        <taxon>Lycopodiales</taxon>
        <taxon>Lycopodiaceae</taxon>
        <taxon>Lycopodioideae</taxon>
        <taxon>Diphasiastrum</taxon>
    </lineage>
</organism>
<reference evidence="2" key="1">
    <citation type="journal article" date="2024" name="Proc. Natl. Acad. Sci. U.S.A.">
        <title>Extraordinary preservation of gene collinearity over three hundred million years revealed in homosporous lycophytes.</title>
        <authorList>
            <person name="Li C."/>
            <person name="Wickell D."/>
            <person name="Kuo L.Y."/>
            <person name="Chen X."/>
            <person name="Nie B."/>
            <person name="Liao X."/>
            <person name="Peng D."/>
            <person name="Ji J."/>
            <person name="Jenkins J."/>
            <person name="Williams M."/>
            <person name="Shu S."/>
            <person name="Plott C."/>
            <person name="Barry K."/>
            <person name="Rajasekar S."/>
            <person name="Grimwood J."/>
            <person name="Han X."/>
            <person name="Sun S."/>
            <person name="Hou Z."/>
            <person name="He W."/>
            <person name="Dai G."/>
            <person name="Sun C."/>
            <person name="Schmutz J."/>
            <person name="Leebens-Mack J.H."/>
            <person name="Li F.W."/>
            <person name="Wang L."/>
        </authorList>
    </citation>
    <scope>NUCLEOTIDE SEQUENCE [LARGE SCALE GENOMIC DNA]</scope>
    <source>
        <strain evidence="2">cv. PW_Plant_1</strain>
    </source>
</reference>
<sequence>MAGYYGSAARMQFSYPLLERKDILHSLTQLGIGGLTEESLMKPTADVIWPLYDSLVICLEDIAREELQQPVLGALDCFKHGELNDEAAAVALASIDAITKLMFAAHATDFASRDIFRPDPARTRGFLSAVINFAMFRQEKEQAIDDVQGEMDGVIEEFLKLEEIREQFQKGIALQEAERQAQQPQVQILEVEIKELEHTISNLNKQQAALQNDIRGLKQELNSKTAEIAGNRSLLAQKKQEGFQLRGQIVQSPDKLQKMLADKRLALETAKVAADSAKKSGCKWKNKLESYMKAERKACKWQNMVDTLEKQISLQKKICKDVKEMKNKLKLNEEEDWSLSSNLRDLDIEDQHFQDLLEKLEATRSSKCEEVDRPIKEAKLQSQPILVQCEKIRTEIAKKEAEIHNMVNERVEVLATKEASLKTLYDEVDKVQDEVEKFNGNFLAAMNNVPKIETFNLSC</sequence>
<evidence type="ECO:0000313" key="1">
    <source>
        <dbReference type="EMBL" id="KAJ7548204.1"/>
    </source>
</evidence>
<dbReference type="Proteomes" id="UP001162992">
    <property type="component" value="Chromosome 7"/>
</dbReference>
<accession>A0ACC2D1Q0</accession>
<evidence type="ECO:0000313" key="2">
    <source>
        <dbReference type="Proteomes" id="UP001162992"/>
    </source>
</evidence>
<dbReference type="EMBL" id="CM055098">
    <property type="protein sequence ID" value="KAJ7548204.1"/>
    <property type="molecule type" value="Genomic_DNA"/>
</dbReference>
<proteinExistence type="predicted"/>
<gene>
    <name evidence="1" type="ORF">O6H91_07G002600</name>
</gene>